<dbReference type="Proteomes" id="UP001232148">
    <property type="component" value="Unassembled WGS sequence"/>
</dbReference>
<comment type="caution">
    <text evidence="1">The sequence shown here is derived from an EMBL/GenBank/DDBJ whole genome shotgun (WGS) entry which is preliminary data.</text>
</comment>
<accession>A0AAD9HJ24</accession>
<organism evidence="1 2">
    <name type="scientific">Colletotrichum zoysiae</name>
    <dbReference type="NCBI Taxonomy" id="1216348"/>
    <lineage>
        <taxon>Eukaryota</taxon>
        <taxon>Fungi</taxon>
        <taxon>Dikarya</taxon>
        <taxon>Ascomycota</taxon>
        <taxon>Pezizomycotina</taxon>
        <taxon>Sordariomycetes</taxon>
        <taxon>Hypocreomycetidae</taxon>
        <taxon>Glomerellales</taxon>
        <taxon>Glomerellaceae</taxon>
        <taxon>Colletotrichum</taxon>
        <taxon>Colletotrichum graminicola species complex</taxon>
    </lineage>
</organism>
<evidence type="ECO:0000313" key="1">
    <source>
        <dbReference type="EMBL" id="KAK2028759.1"/>
    </source>
</evidence>
<evidence type="ECO:0000313" key="2">
    <source>
        <dbReference type="Proteomes" id="UP001232148"/>
    </source>
</evidence>
<reference evidence="1" key="1">
    <citation type="submission" date="2021-06" db="EMBL/GenBank/DDBJ databases">
        <title>Comparative genomics, transcriptomics and evolutionary studies reveal genomic signatures of adaptation to plant cell wall in hemibiotrophic fungi.</title>
        <authorList>
            <consortium name="DOE Joint Genome Institute"/>
            <person name="Baroncelli R."/>
            <person name="Diaz J.F."/>
            <person name="Benocci T."/>
            <person name="Peng M."/>
            <person name="Battaglia E."/>
            <person name="Haridas S."/>
            <person name="Andreopoulos W."/>
            <person name="Labutti K."/>
            <person name="Pangilinan J."/>
            <person name="Floch G.L."/>
            <person name="Makela M.R."/>
            <person name="Henrissat B."/>
            <person name="Grigoriev I.V."/>
            <person name="Crouch J.A."/>
            <person name="De Vries R.P."/>
            <person name="Sukno S.A."/>
            <person name="Thon M.R."/>
        </authorList>
    </citation>
    <scope>NUCLEOTIDE SEQUENCE</scope>
    <source>
        <strain evidence="1">MAFF235873</strain>
    </source>
</reference>
<protein>
    <submittedName>
        <fullName evidence="1">Uncharacterized protein</fullName>
    </submittedName>
</protein>
<dbReference type="AlphaFoldDB" id="A0AAD9HJ24"/>
<gene>
    <name evidence="1" type="ORF">LX32DRAFT_639687</name>
</gene>
<name>A0AAD9HJ24_9PEZI</name>
<proteinExistence type="predicted"/>
<keyword evidence="2" id="KW-1185">Reference proteome</keyword>
<sequence length="452" mass="52622">MTLITELPCELVASILRSLDDIQSLTPALLSCRHIYSSFKQNPGIEAEIIRQHLTPALAPYSVALAEAYRLPRPREGAAVQLLLSTLYDDPAQLTARLPSMPTVILKKMARTHDLIHSAAYKFATKAWHRLHRDEDEGTSDSVKLSPTEYFRFCRVFYRVELFYNLFSEKTKVVDGVIQSTVLIEGRDPWFFNKHTPWENEQIGCVHDFLEAELAKASFEVVAHDVDFGEFSIDYLTDGDDNHYRQLWVSSLQKREKKVLHFASRSMSLMKRQLSQGIDFLHRVTCETSWDKKRELLQLHFDTGDANLPWALNEVLQDRDDIRNVFLGPETDDKLQLLMPDHESEEDVDKGPYEMWHLSHTGLPLAGGFMWGDNDWLRDRAYVLWDWDRIEKHRLLEKFKGPPEKVRDLYTDQDWQEMQESFNERSLIWQKGGSGYWSKGDTSRIVWPDRSS</sequence>
<dbReference type="EMBL" id="MU842873">
    <property type="protein sequence ID" value="KAK2028759.1"/>
    <property type="molecule type" value="Genomic_DNA"/>
</dbReference>